<name>A0A7W6JTD9_9SPHN</name>
<feature type="domain" description="SGNH hydrolase-type esterase" evidence="2">
    <location>
        <begin position="187"/>
        <end position="375"/>
    </location>
</feature>
<proteinExistence type="predicted"/>
<organism evidence="3 4">
    <name type="scientific">Sphingomonas kyeonggiensis</name>
    <dbReference type="NCBI Taxonomy" id="1268553"/>
    <lineage>
        <taxon>Bacteria</taxon>
        <taxon>Pseudomonadati</taxon>
        <taxon>Pseudomonadota</taxon>
        <taxon>Alphaproteobacteria</taxon>
        <taxon>Sphingomonadales</taxon>
        <taxon>Sphingomonadaceae</taxon>
        <taxon>Sphingomonas</taxon>
    </lineage>
</organism>
<evidence type="ECO:0000313" key="3">
    <source>
        <dbReference type="EMBL" id="MBB4099180.1"/>
    </source>
</evidence>
<reference evidence="3 4" key="1">
    <citation type="submission" date="2020-08" db="EMBL/GenBank/DDBJ databases">
        <title>Genomic Encyclopedia of Type Strains, Phase IV (KMG-IV): sequencing the most valuable type-strain genomes for metagenomic binning, comparative biology and taxonomic classification.</title>
        <authorList>
            <person name="Goeker M."/>
        </authorList>
    </citation>
    <scope>NUCLEOTIDE SEQUENCE [LARGE SCALE GENOMIC DNA]</scope>
    <source>
        <strain evidence="3 4">DSM 101806</strain>
    </source>
</reference>
<dbReference type="AlphaFoldDB" id="A0A7W6JTD9"/>
<keyword evidence="4" id="KW-1185">Reference proteome</keyword>
<dbReference type="EMBL" id="JACIEH010000002">
    <property type="protein sequence ID" value="MBB4099180.1"/>
    <property type="molecule type" value="Genomic_DNA"/>
</dbReference>
<dbReference type="RefSeq" id="WP_183998474.1">
    <property type="nucleotide sequence ID" value="NZ_JACIEH010000002.1"/>
</dbReference>
<feature type="chain" id="PRO_5030667889" evidence="1">
    <location>
        <begin position="21"/>
        <end position="388"/>
    </location>
</feature>
<accession>A0A7W6JTD9</accession>
<sequence>MSRGALIASLLIAAPVEARAGPDGWTPAWTASMWQANQPAQRVSVENATLRMQVRVGAAGEKVRIQLANDYGPAMRIGAASVRIAGGKPVRVTFDGQGQGQLRNGAPLVSDPVALPVKAFDLIEVSLYMPDKVDIDTVHGAGGAKTAISPAGDFTDKDFAPASQSGPRPLLAEVDVLGAKPRPVIVAYGDSITDNTGCANDAVPVCRWGDVLGRRLAAAGMPHVVVTQAIGGNRILSNGTGPSALARFDRDVLALPGVTHVVMLEGINDIGGSGRNNGPVVSAADLKSGFRQIVQRAHAHGIKVIGLTILPFEGAGYQTPEGEALRSEINEWIRTSGTFDAVVDMEKVVADPANPKRLASALQGGDNLHPNGAGETKMGEAIPLKLFK</sequence>
<protein>
    <submittedName>
        <fullName evidence="3">Lysophospholipase L1-like esterase</fullName>
    </submittedName>
</protein>
<comment type="caution">
    <text evidence="3">The sequence shown here is derived from an EMBL/GenBank/DDBJ whole genome shotgun (WGS) entry which is preliminary data.</text>
</comment>
<dbReference type="CDD" id="cd01830">
    <property type="entry name" value="XynE_like"/>
    <property type="match status" value="1"/>
</dbReference>
<dbReference type="PANTHER" id="PTHR43784">
    <property type="entry name" value="GDSL-LIKE LIPASE/ACYLHYDROLASE, PUTATIVE (AFU_ORTHOLOGUE AFUA_2G00820)-RELATED"/>
    <property type="match status" value="1"/>
</dbReference>
<keyword evidence="1" id="KW-0732">Signal</keyword>
<dbReference type="PANTHER" id="PTHR43784:SF2">
    <property type="entry name" value="GDSL-LIKE LIPASE_ACYLHYDROLASE, PUTATIVE (AFU_ORTHOLOGUE AFUA_2G00820)-RELATED"/>
    <property type="match status" value="1"/>
</dbReference>
<dbReference type="SUPFAM" id="SSF52266">
    <property type="entry name" value="SGNH hydrolase"/>
    <property type="match status" value="1"/>
</dbReference>
<evidence type="ECO:0000259" key="2">
    <source>
        <dbReference type="Pfam" id="PF13472"/>
    </source>
</evidence>
<dbReference type="Gene3D" id="3.40.50.1110">
    <property type="entry name" value="SGNH hydrolase"/>
    <property type="match status" value="1"/>
</dbReference>
<gene>
    <name evidence="3" type="ORF">GGR46_002744</name>
</gene>
<dbReference type="Proteomes" id="UP000557392">
    <property type="component" value="Unassembled WGS sequence"/>
</dbReference>
<dbReference type="InterPro" id="IPR013830">
    <property type="entry name" value="SGNH_hydro"/>
</dbReference>
<feature type="signal peptide" evidence="1">
    <location>
        <begin position="1"/>
        <end position="20"/>
    </location>
</feature>
<evidence type="ECO:0000256" key="1">
    <source>
        <dbReference type="SAM" id="SignalP"/>
    </source>
</evidence>
<evidence type="ECO:0000313" key="4">
    <source>
        <dbReference type="Proteomes" id="UP000557392"/>
    </source>
</evidence>
<dbReference type="InterPro" id="IPR053140">
    <property type="entry name" value="GDSL_Rv0518-like"/>
</dbReference>
<dbReference type="InterPro" id="IPR036514">
    <property type="entry name" value="SGNH_hydro_sf"/>
</dbReference>
<dbReference type="GO" id="GO:0016788">
    <property type="term" value="F:hydrolase activity, acting on ester bonds"/>
    <property type="evidence" value="ECO:0007669"/>
    <property type="project" value="UniProtKB-ARBA"/>
</dbReference>
<dbReference type="Pfam" id="PF13472">
    <property type="entry name" value="Lipase_GDSL_2"/>
    <property type="match status" value="1"/>
</dbReference>